<dbReference type="InterPro" id="IPR004421">
    <property type="entry name" value="Carbamoyltransferase_HypF"/>
</dbReference>
<dbReference type="Pfam" id="PF17788">
    <property type="entry name" value="HypF_C"/>
    <property type="match status" value="1"/>
</dbReference>
<dbReference type="EMBL" id="CP016279">
    <property type="protein sequence ID" value="ANP52614.1"/>
    <property type="molecule type" value="Genomic_DNA"/>
</dbReference>
<dbReference type="Pfam" id="PF22521">
    <property type="entry name" value="HypF_C_2"/>
    <property type="match status" value="1"/>
</dbReference>
<feature type="domain" description="YrdC-like" evidence="11">
    <location>
        <begin position="209"/>
        <end position="403"/>
    </location>
</feature>
<dbReference type="Gene3D" id="3.90.870.50">
    <property type="match status" value="1"/>
</dbReference>
<dbReference type="Proteomes" id="UP001519309">
    <property type="component" value="Unassembled WGS sequence"/>
</dbReference>
<comment type="similarity">
    <text evidence="2 8">Belongs to the carbamoyltransferase HypF family.</text>
</comment>
<dbReference type="KEGG" id="sgs:AVL59_26495"/>
<dbReference type="Gene3D" id="3.30.420.360">
    <property type="match status" value="1"/>
</dbReference>
<comment type="catalytic activity">
    <reaction evidence="7">
        <text>C-terminal L-cysteinyl-[HypE protein] + carbamoyl phosphate + ATP + H2O = C-terminal S-carboxamide-L-cysteinyl-[HypE protein] + AMP + phosphate + diphosphate + H(+)</text>
        <dbReference type="Rhea" id="RHEA:55636"/>
        <dbReference type="Rhea" id="RHEA-COMP:14247"/>
        <dbReference type="Rhea" id="RHEA-COMP:14392"/>
        <dbReference type="ChEBI" id="CHEBI:15377"/>
        <dbReference type="ChEBI" id="CHEBI:15378"/>
        <dbReference type="ChEBI" id="CHEBI:30616"/>
        <dbReference type="ChEBI" id="CHEBI:33019"/>
        <dbReference type="ChEBI" id="CHEBI:43474"/>
        <dbReference type="ChEBI" id="CHEBI:58228"/>
        <dbReference type="ChEBI" id="CHEBI:76913"/>
        <dbReference type="ChEBI" id="CHEBI:139126"/>
        <dbReference type="ChEBI" id="CHEBI:456215"/>
    </reaction>
</comment>
<dbReference type="GO" id="GO:0051604">
    <property type="term" value="P:protein maturation"/>
    <property type="evidence" value="ECO:0007669"/>
    <property type="project" value="TreeGrafter"/>
</dbReference>
<dbReference type="AlphaFoldDB" id="A0A1B1B1C3"/>
<proteinExistence type="inferred from homology"/>
<sequence length="804" mass="85044">MTAPVIGPVRRRLTVRGTVQGVGFRPYVHRLAADLALAGFVSNTASGVLIEVEGPAEGVARFCDLLAERPPPLAAVTGVGCENLPATGATDPFAIRPTERSAGRTQLPPDTATCADCLRELADPADRRHRHPFITCTHCGPRFTIATGMPYDRAATTMADFPMCPVCAREYGAPADRRFHAQPVACPDCGPRLSLVPADGGGARPARDADALATARALLAAGRIVAVKGVGGYHLACDATDPRAVATLRTRKERGGKAFAVMCADLDTAERLALLSDAERTALTSARRPIVLLRRRARADGLRLADEVCPGSPHVGVMLPYTPVHTLLFGLPGDPPGPRVLVMTSGNRSGEPIVTDDADALSRLAGLADAWLAHDRPIASPCDDSLLRVRPDGTAQVLRRSRGYVPRPLRLPLPVRPALAVGGDLKNAPCLGEGEYAWFGPHIGDMGDLATLEAAGRAERHLTRLTGVVPRLLAADLHPGYHSTAWARRRSSRLALEPPKPVQHHHAHIASAMAEHGLDGTAPVIGVAFDGTGYGDDGTVWGGEVLLADYSGYRRFAHLTPAPLPGGDAGVANPCRTALARLWAAGLAWERDLPSVVACTEPELATLRQQLHRQVACVPTSSMGRLFDAVSSLAGVCHRAGYEAQAALELEAAATRAWDADAGAYRFGFRTLPPPRGVRGAVPPRQSPDRLSRAGRWEIAPPLRALLADRRRGTPAPVLAARFHRGVARAVTEICRRARGTTGLTTVALTGGVFANCLLEEECAALLTADGFTVLRHGEVPPNDGGLALGQLMVAATATNHETE</sequence>
<evidence type="ECO:0000313" key="14">
    <source>
        <dbReference type="Proteomes" id="UP000092659"/>
    </source>
</evidence>
<evidence type="ECO:0000256" key="7">
    <source>
        <dbReference type="ARBA" id="ARBA00048220"/>
    </source>
</evidence>
<protein>
    <recommendedName>
        <fullName evidence="8">Carbamoyltransferase</fullName>
        <ecNumber evidence="8">6.2.-.-</ecNumber>
    </recommendedName>
</protein>
<comment type="catalytic activity">
    <reaction evidence="9">
        <text>an acyl phosphate + H2O = a carboxylate + phosphate + H(+)</text>
        <dbReference type="Rhea" id="RHEA:14965"/>
        <dbReference type="ChEBI" id="CHEBI:15377"/>
        <dbReference type="ChEBI" id="CHEBI:15378"/>
        <dbReference type="ChEBI" id="CHEBI:29067"/>
        <dbReference type="ChEBI" id="CHEBI:43474"/>
        <dbReference type="ChEBI" id="CHEBI:59918"/>
        <dbReference type="EC" id="3.6.1.7"/>
    </reaction>
</comment>
<feature type="active site" evidence="9">
    <location>
        <position position="25"/>
    </location>
</feature>
<keyword evidence="5" id="KW-0863">Zinc-finger</keyword>
<feature type="domain" description="Acylphosphatase-like" evidence="10">
    <location>
        <begin position="10"/>
        <end position="97"/>
    </location>
</feature>
<organism evidence="12 14">
    <name type="scientific">Streptomyces griseochromogenes</name>
    <dbReference type="NCBI Taxonomy" id="68214"/>
    <lineage>
        <taxon>Bacteria</taxon>
        <taxon>Bacillati</taxon>
        <taxon>Actinomycetota</taxon>
        <taxon>Actinomycetes</taxon>
        <taxon>Kitasatosporales</taxon>
        <taxon>Streptomycetaceae</taxon>
        <taxon>Streptomyces</taxon>
    </lineage>
</organism>
<keyword evidence="15" id="KW-1185">Reference proteome</keyword>
<evidence type="ECO:0000256" key="5">
    <source>
        <dbReference type="ARBA" id="ARBA00022771"/>
    </source>
</evidence>
<dbReference type="PROSITE" id="PS00150">
    <property type="entry name" value="ACYLPHOSPHATASE_1"/>
    <property type="match status" value="1"/>
</dbReference>
<dbReference type="NCBIfam" id="TIGR00143">
    <property type="entry name" value="hypF"/>
    <property type="match status" value="1"/>
</dbReference>
<dbReference type="Pfam" id="PF07503">
    <property type="entry name" value="zf-HYPF"/>
    <property type="match status" value="2"/>
</dbReference>
<dbReference type="GO" id="GO:0016743">
    <property type="term" value="F:carboxyl- or carbamoyltransferase activity"/>
    <property type="evidence" value="ECO:0007669"/>
    <property type="project" value="UniProtKB-UniRule"/>
</dbReference>
<dbReference type="SUPFAM" id="SSF55821">
    <property type="entry name" value="YrdC/RibB"/>
    <property type="match status" value="1"/>
</dbReference>
<dbReference type="Pfam" id="PF00708">
    <property type="entry name" value="Acylphosphatase"/>
    <property type="match status" value="1"/>
</dbReference>
<evidence type="ECO:0000259" key="10">
    <source>
        <dbReference type="PROSITE" id="PS51160"/>
    </source>
</evidence>
<dbReference type="EC" id="6.2.-.-" evidence="8"/>
<dbReference type="InterPro" id="IPR041440">
    <property type="entry name" value="HypF_C"/>
</dbReference>
<dbReference type="GO" id="GO:0008270">
    <property type="term" value="F:zinc ion binding"/>
    <property type="evidence" value="ECO:0007669"/>
    <property type="project" value="UniProtKB-KW"/>
</dbReference>
<dbReference type="InterPro" id="IPR055128">
    <property type="entry name" value="HypF_C_2"/>
</dbReference>
<dbReference type="GO" id="GO:0003998">
    <property type="term" value="F:acylphosphatase activity"/>
    <property type="evidence" value="ECO:0007669"/>
    <property type="project" value="UniProtKB-EC"/>
</dbReference>
<dbReference type="InterPro" id="IPR006070">
    <property type="entry name" value="Sua5-like_dom"/>
</dbReference>
<comment type="pathway">
    <text evidence="1">Protein modification; [NiFe] hydrogenase maturation.</text>
</comment>
<dbReference type="Pfam" id="PF01300">
    <property type="entry name" value="Sua5_yciO_yrdC"/>
    <property type="match status" value="1"/>
</dbReference>
<dbReference type="PANTHER" id="PTHR42959">
    <property type="entry name" value="CARBAMOYLTRANSFERASE"/>
    <property type="match status" value="1"/>
</dbReference>
<dbReference type="InterPro" id="IPR017945">
    <property type="entry name" value="DHBP_synth_RibB-like_a/b_dom"/>
</dbReference>
<dbReference type="OrthoDB" id="9808093at2"/>
<evidence type="ECO:0000256" key="9">
    <source>
        <dbReference type="PROSITE-ProRule" id="PRU00520"/>
    </source>
</evidence>
<dbReference type="Proteomes" id="UP000092659">
    <property type="component" value="Chromosome"/>
</dbReference>
<dbReference type="PROSITE" id="PS51163">
    <property type="entry name" value="YRDC"/>
    <property type="match status" value="1"/>
</dbReference>
<evidence type="ECO:0000313" key="15">
    <source>
        <dbReference type="Proteomes" id="UP001519309"/>
    </source>
</evidence>
<dbReference type="EMBL" id="JAGGLP010000001">
    <property type="protein sequence ID" value="MBP2047195.1"/>
    <property type="molecule type" value="Genomic_DNA"/>
</dbReference>
<evidence type="ECO:0000313" key="12">
    <source>
        <dbReference type="EMBL" id="ANP52614.1"/>
    </source>
</evidence>
<dbReference type="STRING" id="68214.AVL59_26495"/>
<dbReference type="InterPro" id="IPR011125">
    <property type="entry name" value="Znf_HypF"/>
</dbReference>
<reference evidence="12 14" key="1">
    <citation type="submission" date="2016-06" db="EMBL/GenBank/DDBJ databases">
        <title>Complete genome sequence of Streptomyces griseochromogenes ATCC 14511, the Blasticidin S producer.</title>
        <authorList>
            <person name="Wu L."/>
        </authorList>
    </citation>
    <scope>NUCLEOTIDE SEQUENCE [LARGE SCALE GENOMIC DNA]</scope>
    <source>
        <strain evidence="12 14">ATCC 14511</strain>
    </source>
</reference>
<dbReference type="InterPro" id="IPR036046">
    <property type="entry name" value="Acylphosphatase-like_dom_sf"/>
</dbReference>
<keyword evidence="12" id="KW-0808">Transferase</keyword>
<dbReference type="PROSITE" id="PS51160">
    <property type="entry name" value="ACYLPHOSPHATASE_3"/>
    <property type="match status" value="1"/>
</dbReference>
<dbReference type="InterPro" id="IPR017968">
    <property type="entry name" value="Acylphosphatase_CS"/>
</dbReference>
<keyword evidence="9" id="KW-0378">Hydrolase</keyword>
<dbReference type="PIRSF" id="PIRSF006256">
    <property type="entry name" value="CMPcnvr_hdrg_mat"/>
    <property type="match status" value="1"/>
</dbReference>
<evidence type="ECO:0000256" key="8">
    <source>
        <dbReference type="PIRNR" id="PIRNR006256"/>
    </source>
</evidence>
<dbReference type="PANTHER" id="PTHR42959:SF1">
    <property type="entry name" value="CARBAMOYLTRANSFERASE HYPF"/>
    <property type="match status" value="1"/>
</dbReference>
<keyword evidence="3" id="KW-0436">Ligase</keyword>
<dbReference type="Gene3D" id="3.30.420.40">
    <property type="match status" value="1"/>
</dbReference>
<evidence type="ECO:0000256" key="3">
    <source>
        <dbReference type="ARBA" id="ARBA00022598"/>
    </source>
</evidence>
<reference evidence="13 15" key="2">
    <citation type="submission" date="2021-03" db="EMBL/GenBank/DDBJ databases">
        <title>Genomic Encyclopedia of Type Strains, Phase IV (KMG-IV): sequencing the most valuable type-strain genomes for metagenomic binning, comparative biology and taxonomic classification.</title>
        <authorList>
            <person name="Goeker M."/>
        </authorList>
    </citation>
    <scope>NUCLEOTIDE SEQUENCE [LARGE SCALE GENOMIC DNA]</scope>
    <source>
        <strain evidence="13 15">DSM 40499</strain>
    </source>
</reference>
<gene>
    <name evidence="12" type="ORF">AVL59_26495</name>
    <name evidence="13" type="ORF">J2Z21_000117</name>
</gene>
<evidence type="ECO:0000313" key="13">
    <source>
        <dbReference type="EMBL" id="MBP2047195.1"/>
    </source>
</evidence>
<dbReference type="GO" id="GO:0003725">
    <property type="term" value="F:double-stranded RNA binding"/>
    <property type="evidence" value="ECO:0007669"/>
    <property type="project" value="InterPro"/>
</dbReference>
<keyword evidence="6" id="KW-0862">Zinc</keyword>
<keyword evidence="4" id="KW-0479">Metal-binding</keyword>
<accession>A0A1B1B1C3</accession>
<feature type="active site" evidence="9">
    <location>
        <position position="43"/>
    </location>
</feature>
<evidence type="ECO:0000256" key="6">
    <source>
        <dbReference type="ARBA" id="ARBA00022833"/>
    </source>
</evidence>
<dbReference type="GO" id="GO:0016874">
    <property type="term" value="F:ligase activity"/>
    <property type="evidence" value="ECO:0007669"/>
    <property type="project" value="UniProtKB-UniRule"/>
</dbReference>
<name>A0A1B1B1C3_9ACTN</name>
<evidence type="ECO:0000256" key="4">
    <source>
        <dbReference type="ARBA" id="ARBA00022723"/>
    </source>
</evidence>
<dbReference type="RefSeq" id="WP_067309014.1">
    <property type="nucleotide sequence ID" value="NZ_CP016279.1"/>
</dbReference>
<evidence type="ECO:0000256" key="1">
    <source>
        <dbReference type="ARBA" id="ARBA00004711"/>
    </source>
</evidence>
<evidence type="ECO:0000259" key="11">
    <source>
        <dbReference type="PROSITE" id="PS51163"/>
    </source>
</evidence>
<evidence type="ECO:0000256" key="2">
    <source>
        <dbReference type="ARBA" id="ARBA00008097"/>
    </source>
</evidence>
<dbReference type="InterPro" id="IPR001792">
    <property type="entry name" value="Acylphosphatase-like_dom"/>
</dbReference>
<dbReference type="SUPFAM" id="SSF54975">
    <property type="entry name" value="Acylphosphatase/BLUF domain-like"/>
    <property type="match status" value="1"/>
</dbReference>
<dbReference type="Gene3D" id="3.30.110.120">
    <property type="match status" value="1"/>
</dbReference>
<dbReference type="InterPro" id="IPR051060">
    <property type="entry name" value="Carbamoyltrans_HypF-like"/>
</dbReference>
<dbReference type="UniPathway" id="UPA00335"/>